<proteinExistence type="predicted"/>
<reference evidence="2" key="1">
    <citation type="journal article" date="2017" name="Res. Microbiol.">
        <title>Comparative genomics of extrachromosomal elements in Bacillus thuringiensis subsp. israelensis.</title>
        <authorList>
            <person name="Bolotin A."/>
            <person name="Gillis A."/>
            <person name="Sanchis V."/>
            <person name="Nielsen-LeRoux C."/>
            <person name="Mahillon J."/>
            <person name="Lereclus D."/>
            <person name="Sorokin A."/>
        </authorList>
    </citation>
    <scope>NUCLEOTIDE SEQUENCE</scope>
    <source>
        <strain evidence="2">AM65-52</strain>
        <plasmid evidence="2">pAM65-52-5-100K</plasmid>
    </source>
</reference>
<keyword evidence="2" id="KW-0614">Plasmid</keyword>
<organism evidence="2">
    <name type="scientific">Bacillus thuringiensis subsp. israelensis</name>
    <dbReference type="NCBI Taxonomy" id="1430"/>
    <lineage>
        <taxon>Bacteria</taxon>
        <taxon>Bacillati</taxon>
        <taxon>Bacillota</taxon>
        <taxon>Bacilli</taxon>
        <taxon>Bacillales</taxon>
        <taxon>Bacillaceae</taxon>
        <taxon>Bacillus</taxon>
        <taxon>Bacillus cereus group</taxon>
    </lineage>
</organism>
<dbReference type="AlphaFoldDB" id="A0A160LKN0"/>
<sequence>MFKKNLGKLGVSAIALGVMIPSTAAFAEESTPVSAVNYEQNNVTSETQNQELSVEVYDKNDNLVKVYTKEEIEAFNAQFAANPTAAFQYINNVSPLALNTTSFGKAQFSSSLWIRGGATFKKPQSVAVESPGNTYGLGIYVYHDGSQEGRYKVNGTFTGGLNIPIGHLTKDYNYYSLKLANMSENGGTITLSGGTVFHQ</sequence>
<gene>
    <name evidence="2" type="ORF">ATN07_34515</name>
</gene>
<accession>A0A160LKN0</accession>
<name>A0A160LKN0_BACTI</name>
<feature type="signal peptide" evidence="1">
    <location>
        <begin position="1"/>
        <end position="27"/>
    </location>
</feature>
<feature type="chain" id="PRO_5041046269" evidence="1">
    <location>
        <begin position="28"/>
        <end position="199"/>
    </location>
</feature>
<evidence type="ECO:0000313" key="2">
    <source>
        <dbReference type="EMBL" id="AND28820.1"/>
    </source>
</evidence>
<dbReference type="EMBL" id="CP013280">
    <property type="protein sequence ID" value="AND28820.1"/>
    <property type="molecule type" value="Genomic_DNA"/>
</dbReference>
<protein>
    <submittedName>
        <fullName evidence="2">Uncharacterized protein</fullName>
    </submittedName>
</protein>
<geneLocation type="plasmid" evidence="2">
    <name>pAM65-52-5-100K</name>
</geneLocation>
<dbReference type="RefSeq" id="WP_000473998.1">
    <property type="nucleotide sequence ID" value="NZ_CP013280.1"/>
</dbReference>
<keyword evidence="1" id="KW-0732">Signal</keyword>
<evidence type="ECO:0000256" key="1">
    <source>
        <dbReference type="SAM" id="SignalP"/>
    </source>
</evidence>